<comment type="caution">
    <text evidence="4">The sequence shown here is derived from an EMBL/GenBank/DDBJ whole genome shotgun (WGS) entry which is preliminary data.</text>
</comment>
<feature type="compositionally biased region" description="Basic residues" evidence="2">
    <location>
        <begin position="423"/>
        <end position="432"/>
    </location>
</feature>
<gene>
    <name evidence="4" type="ORF">HXO64_07775</name>
</gene>
<evidence type="ECO:0000313" key="5">
    <source>
        <dbReference type="Proteomes" id="UP000756427"/>
    </source>
</evidence>
<feature type="region of interest" description="Disordered" evidence="2">
    <location>
        <begin position="423"/>
        <end position="467"/>
    </location>
</feature>
<dbReference type="GO" id="GO:0003677">
    <property type="term" value="F:DNA binding"/>
    <property type="evidence" value="ECO:0007669"/>
    <property type="project" value="UniProtKB-KW"/>
</dbReference>
<proteinExistence type="predicted"/>
<name>A0A930PYF8_9MICC</name>
<evidence type="ECO:0000259" key="3">
    <source>
        <dbReference type="Pfam" id="PF07282"/>
    </source>
</evidence>
<dbReference type="InterPro" id="IPR010095">
    <property type="entry name" value="Cas12f1-like_TNB"/>
</dbReference>
<feature type="compositionally biased region" description="Basic residues" evidence="2">
    <location>
        <begin position="456"/>
        <end position="467"/>
    </location>
</feature>
<sequence length="522" mass="57581">MAKNQAYRAFVARPSHILDLNGELLDGAPVLAGLASEVRALSAYATYVVRNDEALGDELARVSATVPAVAGRRAGVTMPDFLASGRTGKSRKERLVQYNVVTAYRSWQERVKAVNGESSKYVSQGWKRTVDKSAPSYGEDYINLGAVDRSYAAIENDPFADGEIVLKMVIQGRWYRLVFDFDNVRFTEGKVTLPLVRVQDGQPVFVFTVVTDNPVVQFSGDWVIGVDVGLGDYATVVVRSATTGRIVHETTLSQRVHSLWNSVRASQRQVRALRQKAGRLLSQRQAHMSTLDEARFHREAASRKKRELAILAAQEIADLSHQWGNAVVAVEDLSWVANTMQNGRWNRGALIQWLTHYVSQNGGWVVAVSAANTSQRCHTCGSKVTHPTHKVSVCATHGTMDRDVNAAANIASRAVPRVVKARATRAKNRKLKPQAPLRTPPARASLKYPGRDRTKNKPTPKRKKHHRVMREVILPSSPARAQAPRLEASVLADQDARCTLGTNKAALKQGNAAYKSRLCNLI</sequence>
<reference evidence="4" key="1">
    <citation type="submission" date="2020-04" db="EMBL/GenBank/DDBJ databases">
        <title>Deep metagenomics examines the oral microbiome during advanced dental caries in children, revealing novel taxa and co-occurrences with host molecules.</title>
        <authorList>
            <person name="Baker J.L."/>
            <person name="Morton J.T."/>
            <person name="Dinis M."/>
            <person name="Alvarez R."/>
            <person name="Tran N.C."/>
            <person name="Knight R."/>
            <person name="Edlund A."/>
        </authorList>
    </citation>
    <scope>NUCLEOTIDE SEQUENCE</scope>
    <source>
        <strain evidence="4">JCVI_44_bin.2</strain>
    </source>
</reference>
<feature type="domain" description="Cas12f1-like TNB" evidence="3">
    <location>
        <begin position="349"/>
        <end position="410"/>
    </location>
</feature>
<organism evidence="4 5">
    <name type="scientific">Rothia mucilaginosa</name>
    <dbReference type="NCBI Taxonomy" id="43675"/>
    <lineage>
        <taxon>Bacteria</taxon>
        <taxon>Bacillati</taxon>
        <taxon>Actinomycetota</taxon>
        <taxon>Actinomycetes</taxon>
        <taxon>Micrococcales</taxon>
        <taxon>Micrococcaceae</taxon>
        <taxon>Rothia</taxon>
    </lineage>
</organism>
<protein>
    <submittedName>
        <fullName evidence="4">Transposase</fullName>
    </submittedName>
</protein>
<dbReference type="Proteomes" id="UP000756427">
    <property type="component" value="Unassembled WGS sequence"/>
</dbReference>
<keyword evidence="1" id="KW-0238">DNA-binding</keyword>
<dbReference type="EMBL" id="JABZXR010000043">
    <property type="protein sequence ID" value="MBF1664434.1"/>
    <property type="molecule type" value="Genomic_DNA"/>
</dbReference>
<dbReference type="RefSeq" id="WP_303976123.1">
    <property type="nucleotide sequence ID" value="NZ_JABZXR010000043.1"/>
</dbReference>
<accession>A0A930PYF8</accession>
<dbReference type="AlphaFoldDB" id="A0A930PYF8"/>
<evidence type="ECO:0000313" key="4">
    <source>
        <dbReference type="EMBL" id="MBF1664434.1"/>
    </source>
</evidence>
<evidence type="ECO:0000256" key="1">
    <source>
        <dbReference type="ARBA" id="ARBA00023125"/>
    </source>
</evidence>
<dbReference type="Pfam" id="PF07282">
    <property type="entry name" value="Cas12f1-like_TNB"/>
    <property type="match status" value="1"/>
</dbReference>
<evidence type="ECO:0000256" key="2">
    <source>
        <dbReference type="SAM" id="MobiDB-lite"/>
    </source>
</evidence>